<comment type="caution">
    <text evidence="2">The sequence shown here is derived from an EMBL/GenBank/DDBJ whole genome shotgun (WGS) entry which is preliminary data.</text>
</comment>
<evidence type="ECO:0000313" key="2">
    <source>
        <dbReference type="EMBL" id="KAK5610334.1"/>
    </source>
</evidence>
<name>A0AAV9RMQ7_9TELE</name>
<accession>A0AAV9RMQ7</accession>
<feature type="compositionally biased region" description="Polar residues" evidence="1">
    <location>
        <begin position="95"/>
        <end position="105"/>
    </location>
</feature>
<keyword evidence="3" id="KW-1185">Reference proteome</keyword>
<reference evidence="2 3" key="1">
    <citation type="submission" date="2021-06" db="EMBL/GenBank/DDBJ databases">
        <authorList>
            <person name="Palmer J.M."/>
        </authorList>
    </citation>
    <scope>NUCLEOTIDE SEQUENCE [LARGE SCALE GENOMIC DNA]</scope>
    <source>
        <strain evidence="2 3">MEX-2019</strain>
        <tissue evidence="2">Muscle</tissue>
    </source>
</reference>
<dbReference type="AlphaFoldDB" id="A0AAV9RMQ7"/>
<gene>
    <name evidence="2" type="ORF">CRENBAI_006799</name>
</gene>
<organism evidence="2 3">
    <name type="scientific">Crenichthys baileyi</name>
    <name type="common">White River springfish</name>
    <dbReference type="NCBI Taxonomy" id="28760"/>
    <lineage>
        <taxon>Eukaryota</taxon>
        <taxon>Metazoa</taxon>
        <taxon>Chordata</taxon>
        <taxon>Craniata</taxon>
        <taxon>Vertebrata</taxon>
        <taxon>Euteleostomi</taxon>
        <taxon>Actinopterygii</taxon>
        <taxon>Neopterygii</taxon>
        <taxon>Teleostei</taxon>
        <taxon>Neoteleostei</taxon>
        <taxon>Acanthomorphata</taxon>
        <taxon>Ovalentaria</taxon>
        <taxon>Atherinomorphae</taxon>
        <taxon>Cyprinodontiformes</taxon>
        <taxon>Goodeidae</taxon>
        <taxon>Crenichthys</taxon>
    </lineage>
</organism>
<proteinExistence type="predicted"/>
<sequence>MRPLGIHTWADQLLQAKHNQPAAPVQVQDAFHCPTRLRLQPCARPGARAAGGSIVGRPLQHTKDQVPFQPQRRPSLPAKHIPTRHTSAAPGRPGSPSTKAKTYAQ</sequence>
<protein>
    <submittedName>
        <fullName evidence="2">Uncharacterized protein</fullName>
    </submittedName>
</protein>
<evidence type="ECO:0000313" key="3">
    <source>
        <dbReference type="Proteomes" id="UP001311232"/>
    </source>
</evidence>
<evidence type="ECO:0000256" key="1">
    <source>
        <dbReference type="SAM" id="MobiDB-lite"/>
    </source>
</evidence>
<feature type="region of interest" description="Disordered" evidence="1">
    <location>
        <begin position="46"/>
        <end position="105"/>
    </location>
</feature>
<dbReference type="EMBL" id="JAHHUM010001593">
    <property type="protein sequence ID" value="KAK5610334.1"/>
    <property type="molecule type" value="Genomic_DNA"/>
</dbReference>
<dbReference type="Proteomes" id="UP001311232">
    <property type="component" value="Unassembled WGS sequence"/>
</dbReference>